<feature type="region of interest" description="Disordered" evidence="1">
    <location>
        <begin position="1"/>
        <end position="113"/>
    </location>
</feature>
<feature type="compositionally biased region" description="Pro residues" evidence="1">
    <location>
        <begin position="48"/>
        <end position="60"/>
    </location>
</feature>
<proteinExistence type="predicted"/>
<feature type="compositionally biased region" description="Low complexity" evidence="1">
    <location>
        <begin position="88"/>
        <end position="113"/>
    </location>
</feature>
<accession>A0ABP6NRP4</accession>
<feature type="compositionally biased region" description="Low complexity" evidence="1">
    <location>
        <begin position="167"/>
        <end position="202"/>
    </location>
</feature>
<sequence>MTTLGPYSGTVETEGGKVALPPHVPDHPAPPSPATRRPCAAEAHAVPAPDPEPCPAPPAVPAIARHTPAPRPEPAGPASAAPVPTTITAEPAPGAAGPEPVPGTAGPGAAPGSAASGLAPGFVASGSAASGPAPGSAPAPPAVPAIARHTPASRPEPVGPASAAPVPTTITAEPAPGAAGPGAAPGAATPERAGPAAVSEPAPRAVVPVSVPDGSALVVFGRRVVVGLLFVAVGAGVLGGAHQLRGAPYGDRLLHSGDGQWAARARGAAVVGYDRRTGAPRWRYARAGHRPVAVQPARGAAITLWDDGLLTDTDGRSVRWHRALPDAAEWLPAQGGTGVLRPLGRGILGVVTPRRVTAYRTADGDLRWVLPAGPGCAFRPEGAVRRGTALLLAQPCADASWTGQLVALDDLGRIAPDRTPLGNDLPGPRPGRLDAGKPLARPR</sequence>
<protein>
    <submittedName>
        <fullName evidence="2">Uncharacterized protein</fullName>
    </submittedName>
</protein>
<dbReference type="SUPFAM" id="SSF50998">
    <property type="entry name" value="Quinoprotein alcohol dehydrogenase-like"/>
    <property type="match status" value="1"/>
</dbReference>
<organism evidence="2 3">
    <name type="scientific">Streptomyces rameus</name>
    <dbReference type="NCBI Taxonomy" id="68261"/>
    <lineage>
        <taxon>Bacteria</taxon>
        <taxon>Bacillati</taxon>
        <taxon>Actinomycetota</taxon>
        <taxon>Actinomycetes</taxon>
        <taxon>Kitasatosporales</taxon>
        <taxon>Streptomycetaceae</taxon>
        <taxon>Streptomyces</taxon>
    </lineage>
</organism>
<reference evidence="3" key="1">
    <citation type="journal article" date="2019" name="Int. J. Syst. Evol. Microbiol.">
        <title>The Global Catalogue of Microorganisms (GCM) 10K type strain sequencing project: providing services to taxonomists for standard genome sequencing and annotation.</title>
        <authorList>
            <consortium name="The Broad Institute Genomics Platform"/>
            <consortium name="The Broad Institute Genome Sequencing Center for Infectious Disease"/>
            <person name="Wu L."/>
            <person name="Ma J."/>
        </authorList>
    </citation>
    <scope>NUCLEOTIDE SEQUENCE [LARGE SCALE GENOMIC DNA]</scope>
    <source>
        <strain evidence="3">JCM 11574</strain>
    </source>
</reference>
<dbReference type="Proteomes" id="UP001500893">
    <property type="component" value="Unassembled WGS sequence"/>
</dbReference>
<evidence type="ECO:0000313" key="3">
    <source>
        <dbReference type="Proteomes" id="UP001500893"/>
    </source>
</evidence>
<evidence type="ECO:0000313" key="2">
    <source>
        <dbReference type="EMBL" id="GAA3154989.1"/>
    </source>
</evidence>
<dbReference type="EMBL" id="BAAAVM010000079">
    <property type="protein sequence ID" value="GAA3154989.1"/>
    <property type="molecule type" value="Genomic_DNA"/>
</dbReference>
<keyword evidence="3" id="KW-1185">Reference proteome</keyword>
<dbReference type="InterPro" id="IPR011047">
    <property type="entry name" value="Quinoprotein_ADH-like_sf"/>
</dbReference>
<comment type="caution">
    <text evidence="2">The sequence shown here is derived from an EMBL/GenBank/DDBJ whole genome shotgun (WGS) entry which is preliminary data.</text>
</comment>
<evidence type="ECO:0000256" key="1">
    <source>
        <dbReference type="SAM" id="MobiDB-lite"/>
    </source>
</evidence>
<feature type="region of interest" description="Disordered" evidence="1">
    <location>
        <begin position="126"/>
        <end position="202"/>
    </location>
</feature>
<name>A0ABP6NRP4_9ACTN</name>
<feature type="region of interest" description="Disordered" evidence="1">
    <location>
        <begin position="418"/>
        <end position="443"/>
    </location>
</feature>
<dbReference type="PRINTS" id="PR01217">
    <property type="entry name" value="PRICHEXTENSN"/>
</dbReference>
<gene>
    <name evidence="2" type="ORF">GCM10010521_48550</name>
</gene>